<accession>A0A8S4NUT4</accession>
<evidence type="ECO:0000313" key="1">
    <source>
        <dbReference type="EMBL" id="CAH1784555.1"/>
    </source>
</evidence>
<evidence type="ECO:0000313" key="2">
    <source>
        <dbReference type="Proteomes" id="UP000749559"/>
    </source>
</evidence>
<protein>
    <submittedName>
        <fullName evidence="1">Uncharacterized protein</fullName>
    </submittedName>
</protein>
<sequence length="127" mass="14747">IRSTSYLLQPYEEDDEHTGIDGKALDKNLRSFLNDAANIRSEYIKNAIEHSDEEPKPISSAECRIIFVTPEERSSFMATENKTSVVLIKEIENMLNSLDDDEIASVELRVIWQNKRSKRSLYHFIRK</sequence>
<dbReference type="AlphaFoldDB" id="A0A8S4NUT4"/>
<dbReference type="Proteomes" id="UP000749559">
    <property type="component" value="Unassembled WGS sequence"/>
</dbReference>
<gene>
    <name evidence="1" type="ORF">OFUS_LOCUS10728</name>
</gene>
<proteinExistence type="predicted"/>
<comment type="caution">
    <text evidence="1">The sequence shown here is derived from an EMBL/GenBank/DDBJ whole genome shotgun (WGS) entry which is preliminary data.</text>
</comment>
<name>A0A8S4NUT4_OWEFU</name>
<reference evidence="1" key="1">
    <citation type="submission" date="2022-03" db="EMBL/GenBank/DDBJ databases">
        <authorList>
            <person name="Martin C."/>
        </authorList>
    </citation>
    <scope>NUCLEOTIDE SEQUENCE</scope>
</reference>
<organism evidence="1 2">
    <name type="scientific">Owenia fusiformis</name>
    <name type="common">Polychaete worm</name>
    <dbReference type="NCBI Taxonomy" id="6347"/>
    <lineage>
        <taxon>Eukaryota</taxon>
        <taxon>Metazoa</taxon>
        <taxon>Spiralia</taxon>
        <taxon>Lophotrochozoa</taxon>
        <taxon>Annelida</taxon>
        <taxon>Polychaeta</taxon>
        <taxon>Sedentaria</taxon>
        <taxon>Canalipalpata</taxon>
        <taxon>Sabellida</taxon>
        <taxon>Oweniida</taxon>
        <taxon>Oweniidae</taxon>
        <taxon>Owenia</taxon>
    </lineage>
</organism>
<keyword evidence="2" id="KW-1185">Reference proteome</keyword>
<dbReference type="EMBL" id="CAIIXF020000005">
    <property type="protein sequence ID" value="CAH1784555.1"/>
    <property type="molecule type" value="Genomic_DNA"/>
</dbReference>
<feature type="non-terminal residue" evidence="1">
    <location>
        <position position="1"/>
    </location>
</feature>